<dbReference type="PANTHER" id="PTHR43335">
    <property type="entry name" value="ABC TRANSPORTER, ATP-BINDING PROTEIN"/>
    <property type="match status" value="1"/>
</dbReference>
<dbReference type="Gene3D" id="3.40.50.300">
    <property type="entry name" value="P-loop containing nucleotide triphosphate hydrolases"/>
    <property type="match status" value="1"/>
</dbReference>
<evidence type="ECO:0000256" key="1">
    <source>
        <dbReference type="ARBA" id="ARBA00005417"/>
    </source>
</evidence>
<dbReference type="GO" id="GO:0016887">
    <property type="term" value="F:ATP hydrolysis activity"/>
    <property type="evidence" value="ECO:0007669"/>
    <property type="project" value="InterPro"/>
</dbReference>
<dbReference type="PANTHER" id="PTHR43335:SF4">
    <property type="entry name" value="ABC TRANSPORTER, ATP-BINDING PROTEIN"/>
    <property type="match status" value="1"/>
</dbReference>
<evidence type="ECO:0000256" key="4">
    <source>
        <dbReference type="ARBA" id="ARBA00022840"/>
    </source>
</evidence>
<dbReference type="PROSITE" id="PS50893">
    <property type="entry name" value="ABC_TRANSPORTER_2"/>
    <property type="match status" value="1"/>
</dbReference>
<comment type="caution">
    <text evidence="6">The sequence shown here is derived from an EMBL/GenBank/DDBJ whole genome shotgun (WGS) entry which is preliminary data.</text>
</comment>
<keyword evidence="7" id="KW-1185">Reference proteome</keyword>
<gene>
    <name evidence="6" type="ORF">CJ255_02200</name>
</gene>
<protein>
    <submittedName>
        <fullName evidence="6">ABC transporter ATP-binding protein</fullName>
    </submittedName>
</protein>
<dbReference type="InterPro" id="IPR027417">
    <property type="entry name" value="P-loop_NTPase"/>
</dbReference>
<dbReference type="SMART" id="SM00382">
    <property type="entry name" value="AAA"/>
    <property type="match status" value="1"/>
</dbReference>
<reference evidence="7" key="1">
    <citation type="submission" date="2017-08" db="EMBL/GenBank/DDBJ databases">
        <authorList>
            <person name="Grouzdev D.S."/>
            <person name="Gaisin V.A."/>
            <person name="Rysina M.S."/>
            <person name="Gorlenko V.M."/>
        </authorList>
    </citation>
    <scope>NUCLEOTIDE SEQUENCE [LARGE SCALE GENOMIC DNA]</scope>
    <source>
        <strain evidence="7">Kir15-3F</strain>
    </source>
</reference>
<comment type="similarity">
    <text evidence="1">Belongs to the ABC transporter superfamily.</text>
</comment>
<dbReference type="OrthoDB" id="9804819at2"/>
<keyword evidence="3" id="KW-0547">Nucleotide-binding</keyword>
<feature type="domain" description="ABC transporter" evidence="5">
    <location>
        <begin position="6"/>
        <end position="232"/>
    </location>
</feature>
<organism evidence="6 7">
    <name type="scientific">Candidatus Viridilinea mediisalina</name>
    <dbReference type="NCBI Taxonomy" id="2024553"/>
    <lineage>
        <taxon>Bacteria</taxon>
        <taxon>Bacillati</taxon>
        <taxon>Chloroflexota</taxon>
        <taxon>Chloroflexia</taxon>
        <taxon>Chloroflexales</taxon>
        <taxon>Chloroflexineae</taxon>
        <taxon>Oscillochloridaceae</taxon>
        <taxon>Candidatus Viridilinea</taxon>
    </lineage>
</organism>
<keyword evidence="4 6" id="KW-0067">ATP-binding</keyword>
<dbReference type="InterPro" id="IPR017871">
    <property type="entry name" value="ABC_transporter-like_CS"/>
</dbReference>
<evidence type="ECO:0000313" key="7">
    <source>
        <dbReference type="Proteomes" id="UP000220527"/>
    </source>
</evidence>
<evidence type="ECO:0000256" key="2">
    <source>
        <dbReference type="ARBA" id="ARBA00022448"/>
    </source>
</evidence>
<dbReference type="Proteomes" id="UP000220527">
    <property type="component" value="Unassembled WGS sequence"/>
</dbReference>
<dbReference type="PROSITE" id="PS00211">
    <property type="entry name" value="ABC_TRANSPORTER_1"/>
    <property type="match status" value="1"/>
</dbReference>
<proteinExistence type="inferred from homology"/>
<evidence type="ECO:0000259" key="5">
    <source>
        <dbReference type="PROSITE" id="PS50893"/>
    </source>
</evidence>
<dbReference type="InterPro" id="IPR003439">
    <property type="entry name" value="ABC_transporter-like_ATP-bd"/>
</dbReference>
<dbReference type="InterPro" id="IPR003593">
    <property type="entry name" value="AAA+_ATPase"/>
</dbReference>
<accession>A0A2A6RPC8</accession>
<dbReference type="RefSeq" id="WP_097642463.1">
    <property type="nucleotide sequence ID" value="NZ_NQWI01000005.1"/>
</dbReference>
<dbReference type="GO" id="GO:0005524">
    <property type="term" value="F:ATP binding"/>
    <property type="evidence" value="ECO:0007669"/>
    <property type="project" value="UniProtKB-KW"/>
</dbReference>
<sequence length="306" mass="33351">MPTPAIETTELTRRYGARVAVDALNLRVERGEIFGFLGPNGAGKTTTIAMLLNLVRPSHGQALVLGCDVQREPARALAHVGAMIEAPAFYPYLSGYDNLRVLCKAGGLPEPRIEQTLAAVELRKRAHDKVQVYSQGMRQRLALAAALLPDPELIILDEPTNGLDPAGTAEIRGLIRDLAAGGRTIFLCSHMLHEVEQLCERVAILKQGRLIAEGRVADLLHHHQGLRLRIEGDLAPAEALLRSLPWVQAVSQVHGQLMVDAPPERAAELNGHLARAGILVAELTIQAASLEDFFLEVTAEEERKNR</sequence>
<dbReference type="SUPFAM" id="SSF52540">
    <property type="entry name" value="P-loop containing nucleoside triphosphate hydrolases"/>
    <property type="match status" value="1"/>
</dbReference>
<keyword evidence="2" id="KW-0813">Transport</keyword>
<evidence type="ECO:0000313" key="6">
    <source>
        <dbReference type="EMBL" id="PDW04728.1"/>
    </source>
</evidence>
<dbReference type="AlphaFoldDB" id="A0A2A6RPC8"/>
<dbReference type="Pfam" id="PF00005">
    <property type="entry name" value="ABC_tran"/>
    <property type="match status" value="1"/>
</dbReference>
<name>A0A2A6RPC8_9CHLR</name>
<evidence type="ECO:0000256" key="3">
    <source>
        <dbReference type="ARBA" id="ARBA00022741"/>
    </source>
</evidence>
<dbReference type="EMBL" id="NQWI01000005">
    <property type="protein sequence ID" value="PDW04728.1"/>
    <property type="molecule type" value="Genomic_DNA"/>
</dbReference>